<dbReference type="PROSITE" id="PS51257">
    <property type="entry name" value="PROKAR_LIPOPROTEIN"/>
    <property type="match status" value="1"/>
</dbReference>
<name>A0A4Q9FNT8_9FLAO</name>
<dbReference type="AlphaFoldDB" id="A0A4Q9FNT8"/>
<proteinExistence type="predicted"/>
<dbReference type="RefSeq" id="WP_130937197.1">
    <property type="nucleotide sequence ID" value="NZ_BMEE01000003.1"/>
</dbReference>
<gene>
    <name evidence="1" type="ORF">EYD46_10985</name>
</gene>
<accession>A0A4Q9FNT8</accession>
<comment type="caution">
    <text evidence="1">The sequence shown here is derived from an EMBL/GenBank/DDBJ whole genome shotgun (WGS) entry which is preliminary data.</text>
</comment>
<dbReference type="Proteomes" id="UP000292372">
    <property type="component" value="Unassembled WGS sequence"/>
</dbReference>
<dbReference type="EMBL" id="SIRS01000004">
    <property type="protein sequence ID" value="TBN15644.1"/>
    <property type="molecule type" value="Genomic_DNA"/>
</dbReference>
<organism evidence="1 2">
    <name type="scientific">Hyunsoonleella pacifica</name>
    <dbReference type="NCBI Taxonomy" id="1080224"/>
    <lineage>
        <taxon>Bacteria</taxon>
        <taxon>Pseudomonadati</taxon>
        <taxon>Bacteroidota</taxon>
        <taxon>Flavobacteriia</taxon>
        <taxon>Flavobacteriales</taxon>
        <taxon>Flavobacteriaceae</taxon>
    </lineage>
</organism>
<evidence type="ECO:0000313" key="2">
    <source>
        <dbReference type="Proteomes" id="UP000292372"/>
    </source>
</evidence>
<keyword evidence="2" id="KW-1185">Reference proteome</keyword>
<protein>
    <submittedName>
        <fullName evidence="1">Uncharacterized protein</fullName>
    </submittedName>
</protein>
<sequence length="158" mass="18209">MRQCYIILLVLVVYSCDYFNVKKTTPEAILKEDLKTFNWDEVDMYPSFSQCDTIIAKTNKKVCFESTLYAKMSTYLQQQNIVVTKDVNDTLMLKLRVSKKGIITLIGAEMDSLTKQEIPNLEKMLLKSLEQLPNITSAIKMSQPVRTEFELPLIIKVN</sequence>
<reference evidence="1 2" key="1">
    <citation type="journal article" date="2015" name="Int. J. Syst. Evol. Microbiol.">
        <title>Hyunsoonleella pacifica sp. nov., isolated from seawater of South Pacific Gyre.</title>
        <authorList>
            <person name="Gao X."/>
            <person name="Zhang Z."/>
            <person name="Dai X."/>
            <person name="Zhang X.H."/>
        </authorList>
    </citation>
    <scope>NUCLEOTIDE SEQUENCE [LARGE SCALE GENOMIC DNA]</scope>
    <source>
        <strain evidence="1 2">SW033</strain>
    </source>
</reference>
<evidence type="ECO:0000313" key="1">
    <source>
        <dbReference type="EMBL" id="TBN15644.1"/>
    </source>
</evidence>
<dbReference type="OrthoDB" id="1191002at2"/>